<protein>
    <submittedName>
        <fullName evidence="1">Uncharacterized protein</fullName>
    </submittedName>
</protein>
<dbReference type="EMBL" id="JAPMOU010000069">
    <property type="protein sequence ID" value="MDE1465537.1"/>
    <property type="molecule type" value="Genomic_DNA"/>
</dbReference>
<evidence type="ECO:0000313" key="2">
    <source>
        <dbReference type="Proteomes" id="UP001528823"/>
    </source>
</evidence>
<organism evidence="1 2">
    <name type="scientific">Spartinivicinus poritis</name>
    <dbReference type="NCBI Taxonomy" id="2994640"/>
    <lineage>
        <taxon>Bacteria</taxon>
        <taxon>Pseudomonadati</taxon>
        <taxon>Pseudomonadota</taxon>
        <taxon>Gammaproteobacteria</taxon>
        <taxon>Oceanospirillales</taxon>
        <taxon>Zooshikellaceae</taxon>
        <taxon>Spartinivicinus</taxon>
    </lineage>
</organism>
<accession>A0ABT5UJ37</accession>
<dbReference type="Proteomes" id="UP001528823">
    <property type="component" value="Unassembled WGS sequence"/>
</dbReference>
<gene>
    <name evidence="1" type="ORF">ORQ98_26605</name>
</gene>
<evidence type="ECO:0000313" key="1">
    <source>
        <dbReference type="EMBL" id="MDE1465537.1"/>
    </source>
</evidence>
<name>A0ABT5UJ37_9GAMM</name>
<keyword evidence="2" id="KW-1185">Reference proteome</keyword>
<proteinExistence type="predicted"/>
<comment type="caution">
    <text evidence="1">The sequence shown here is derived from an EMBL/GenBank/DDBJ whole genome shotgun (WGS) entry which is preliminary data.</text>
</comment>
<reference evidence="1 2" key="1">
    <citation type="submission" date="2022-11" db="EMBL/GenBank/DDBJ databases">
        <title>Spartinivicinus poritis sp. nov., isolated from scleractinian coral Porites lutea.</title>
        <authorList>
            <person name="Zhang G."/>
            <person name="Cai L."/>
            <person name="Wei Q."/>
        </authorList>
    </citation>
    <scope>NUCLEOTIDE SEQUENCE [LARGE SCALE GENOMIC DNA]</scope>
    <source>
        <strain evidence="1 2">A2-2</strain>
    </source>
</reference>
<sequence length="47" mass="5201">MTISSVESSKWSSIPTVEMLTNAASVFLKKQGASYQYCRHFYAAIAP</sequence>
<dbReference type="RefSeq" id="WP_274691841.1">
    <property type="nucleotide sequence ID" value="NZ_JAPMOU010000069.1"/>
</dbReference>